<dbReference type="Proteomes" id="UP000076218">
    <property type="component" value="Unassembled WGS sequence"/>
</dbReference>
<evidence type="ECO:0000313" key="2">
    <source>
        <dbReference type="EMBL" id="KZC95756.1"/>
    </source>
</evidence>
<dbReference type="AlphaFoldDB" id="A0A154V313"/>
<gene>
    <name evidence="2" type="ORF">AWH51_06835</name>
</gene>
<organism evidence="2 3">
    <name type="scientific">Clavibacter tessellarius</name>
    <dbReference type="NCBI Taxonomy" id="31965"/>
    <lineage>
        <taxon>Bacteria</taxon>
        <taxon>Bacillati</taxon>
        <taxon>Actinomycetota</taxon>
        <taxon>Actinomycetes</taxon>
        <taxon>Micrococcales</taxon>
        <taxon>Microbacteriaceae</taxon>
        <taxon>Clavibacter</taxon>
    </lineage>
</organism>
<protein>
    <recommendedName>
        <fullName evidence="4">DUF4190 domain-containing protein</fullName>
    </recommendedName>
</protein>
<dbReference type="Gene3D" id="2.60.40.2880">
    <property type="entry name" value="MmpS1-5, C-terminal soluble domain"/>
    <property type="match status" value="1"/>
</dbReference>
<comment type="caution">
    <text evidence="2">The sequence shown here is derived from an EMBL/GenBank/DDBJ whole genome shotgun (WGS) entry which is preliminary data.</text>
</comment>
<sequence>MTFRYAPEPEPTAPRERKTSNGVGVAALIVGVVSLIGAVIPLLNYVSGFLAFAGIVLGIIGLVLRDRPKGSALAGLIVSLAALILSIVLAIAYTVGIASVIGDAVEESRSSASPVPLPEPQGTGSPDDVEVTYEITGTATSVTASWTSAVGDVFGIDQADGQTLPFTREVVLPGGSAFDDQRLTLVGVGGTEPSDLSCRILVDDRVVVESSASGQAAAVSCVATAAEIRGLDD</sequence>
<feature type="transmembrane region" description="Helical" evidence="1">
    <location>
        <begin position="21"/>
        <end position="40"/>
    </location>
</feature>
<dbReference type="EMBL" id="LQXA01000019">
    <property type="protein sequence ID" value="KZC95756.1"/>
    <property type="molecule type" value="Genomic_DNA"/>
</dbReference>
<dbReference type="OrthoDB" id="4555598at2"/>
<name>A0A154V313_9MICO</name>
<reference evidence="2 3" key="1">
    <citation type="submission" date="2016-01" db="EMBL/GenBank/DDBJ databases">
        <title>Draft genome sequence of Clavibacter michiganensis subsp. tessellarius DOAB 609.</title>
        <authorList>
            <person name="Tambong J.T."/>
        </authorList>
    </citation>
    <scope>NUCLEOTIDE SEQUENCE [LARGE SCALE GENOMIC DNA]</scope>
    <source>
        <strain evidence="2 3">DOAB 609</strain>
    </source>
</reference>
<dbReference type="RefSeq" id="WP_063070989.1">
    <property type="nucleotide sequence ID" value="NZ_LQXA01000019.1"/>
</dbReference>
<evidence type="ECO:0008006" key="4">
    <source>
        <dbReference type="Google" id="ProtNLM"/>
    </source>
</evidence>
<proteinExistence type="predicted"/>
<dbReference type="STRING" id="31965.AWH51_06835"/>
<feature type="transmembrane region" description="Helical" evidence="1">
    <location>
        <begin position="46"/>
        <end position="64"/>
    </location>
</feature>
<evidence type="ECO:0000313" key="3">
    <source>
        <dbReference type="Proteomes" id="UP000076218"/>
    </source>
</evidence>
<accession>A0A154V313</accession>
<evidence type="ECO:0000256" key="1">
    <source>
        <dbReference type="SAM" id="Phobius"/>
    </source>
</evidence>
<keyword evidence="1" id="KW-0472">Membrane</keyword>
<feature type="transmembrane region" description="Helical" evidence="1">
    <location>
        <begin position="76"/>
        <end position="101"/>
    </location>
</feature>
<dbReference type="InterPro" id="IPR038468">
    <property type="entry name" value="MmpS_C"/>
</dbReference>
<keyword evidence="1" id="KW-0812">Transmembrane</keyword>
<keyword evidence="1" id="KW-1133">Transmembrane helix</keyword>